<gene>
    <name evidence="3" type="primary">LOC108674159</name>
</gene>
<name>A0A8B7NUY8_HYAAZ</name>
<feature type="non-terminal residue" evidence="3">
    <location>
        <position position="236"/>
    </location>
</feature>
<keyword evidence="1" id="KW-0812">Transmembrane</keyword>
<proteinExistence type="predicted"/>
<dbReference type="KEGG" id="hazt:108674159"/>
<dbReference type="InterPro" id="IPR051981">
    <property type="entry name" value="Glycosyltransf_32"/>
</dbReference>
<dbReference type="Gene3D" id="3.90.550.20">
    <property type="match status" value="1"/>
</dbReference>
<dbReference type="PANTHER" id="PTHR12042">
    <property type="entry name" value="LACTOSYLCERAMIDE 4-ALPHA-GALACTOSYLTRANSFERASE ALPHA- 1,4-GALACTOSYLTRANSFERASE"/>
    <property type="match status" value="1"/>
</dbReference>
<keyword evidence="2" id="KW-1185">Reference proteome</keyword>
<dbReference type="GO" id="GO:0016020">
    <property type="term" value="C:membrane"/>
    <property type="evidence" value="ECO:0007669"/>
    <property type="project" value="GOC"/>
</dbReference>
<dbReference type="InterPro" id="IPR007577">
    <property type="entry name" value="GlycoTrfase_DXD_sugar-bd_CS"/>
</dbReference>
<sequence length="236" mass="26677">MRNTSFHAILNSDDFWNTPYLFTQLSDLLRLAVVYHSGGLYTDTDILALRPFKNLAKNYFHALDNDANIPSNALFHFERHHPTPKNFLEFLADTFSPLISRLWYGTLGPFGLMGFFRSNGCAFRILTPQNAPAYHPDPTEPIGIRMSPLNYSAVNDGAFNGTHCSAETSGRNMETSNYHDVEEEDRALARAFSSDNFFSHEVQSMTGRRLALFMLLFTLILWCAYTIGRGVNSVMG</sequence>
<dbReference type="PANTHER" id="PTHR12042:SF21">
    <property type="entry name" value="ALPHA1,4-GALACTOSYLTRANSFERASE 1-RELATED"/>
    <property type="match status" value="1"/>
</dbReference>
<feature type="transmembrane region" description="Helical" evidence="1">
    <location>
        <begin position="210"/>
        <end position="228"/>
    </location>
</feature>
<organism evidence="2 3">
    <name type="scientific">Hyalella azteca</name>
    <name type="common">Amphipod</name>
    <dbReference type="NCBI Taxonomy" id="294128"/>
    <lineage>
        <taxon>Eukaryota</taxon>
        <taxon>Metazoa</taxon>
        <taxon>Ecdysozoa</taxon>
        <taxon>Arthropoda</taxon>
        <taxon>Crustacea</taxon>
        <taxon>Multicrustacea</taxon>
        <taxon>Malacostraca</taxon>
        <taxon>Eumalacostraca</taxon>
        <taxon>Peracarida</taxon>
        <taxon>Amphipoda</taxon>
        <taxon>Senticaudata</taxon>
        <taxon>Talitrida</taxon>
        <taxon>Talitroidea</taxon>
        <taxon>Hyalellidae</taxon>
        <taxon>Hyalella</taxon>
    </lineage>
</organism>
<dbReference type="GeneID" id="108674159"/>
<evidence type="ECO:0000313" key="3">
    <source>
        <dbReference type="RefSeq" id="XP_018017558.1"/>
    </source>
</evidence>
<evidence type="ECO:0000313" key="2">
    <source>
        <dbReference type="Proteomes" id="UP000694843"/>
    </source>
</evidence>
<accession>A0A8B7NUY8</accession>
<dbReference type="GO" id="GO:0006688">
    <property type="term" value="P:glycosphingolipid biosynthetic process"/>
    <property type="evidence" value="ECO:0007669"/>
    <property type="project" value="TreeGrafter"/>
</dbReference>
<dbReference type="OrthoDB" id="409543at2759"/>
<reference evidence="3" key="1">
    <citation type="submission" date="2025-08" db="UniProtKB">
        <authorList>
            <consortium name="RefSeq"/>
        </authorList>
    </citation>
    <scope>IDENTIFICATION</scope>
    <source>
        <tissue evidence="3">Whole organism</tissue>
    </source>
</reference>
<dbReference type="Proteomes" id="UP000694843">
    <property type="component" value="Unplaced"/>
</dbReference>
<evidence type="ECO:0000256" key="1">
    <source>
        <dbReference type="SAM" id="Phobius"/>
    </source>
</evidence>
<dbReference type="Pfam" id="PF04488">
    <property type="entry name" value="Gly_transf_sug"/>
    <property type="match status" value="1"/>
</dbReference>
<dbReference type="GO" id="GO:0016758">
    <property type="term" value="F:hexosyltransferase activity"/>
    <property type="evidence" value="ECO:0007669"/>
    <property type="project" value="TreeGrafter"/>
</dbReference>
<protein>
    <submittedName>
        <fullName evidence="3">Uncharacterized protein LOC108674159</fullName>
    </submittedName>
</protein>
<keyword evidence="1" id="KW-0472">Membrane</keyword>
<dbReference type="AlphaFoldDB" id="A0A8B7NUY8"/>
<keyword evidence="1" id="KW-1133">Transmembrane helix</keyword>
<dbReference type="RefSeq" id="XP_018017558.1">
    <property type="nucleotide sequence ID" value="XM_018162069.2"/>
</dbReference>
<dbReference type="InterPro" id="IPR029044">
    <property type="entry name" value="Nucleotide-diphossugar_trans"/>
</dbReference>
<dbReference type="SUPFAM" id="SSF53448">
    <property type="entry name" value="Nucleotide-diphospho-sugar transferases"/>
    <property type="match status" value="1"/>
</dbReference>